<gene>
    <name evidence="2" type="ORF">GCM10007879_31320</name>
</gene>
<dbReference type="InterPro" id="IPR028098">
    <property type="entry name" value="Glyco_trans_4-like_N"/>
</dbReference>
<evidence type="ECO:0000313" key="2">
    <source>
        <dbReference type="EMBL" id="GLQ18883.1"/>
    </source>
</evidence>
<evidence type="ECO:0000313" key="3">
    <source>
        <dbReference type="Proteomes" id="UP001161405"/>
    </source>
</evidence>
<dbReference type="Gene3D" id="3.40.50.2000">
    <property type="entry name" value="Glycogen Phosphorylase B"/>
    <property type="match status" value="2"/>
</dbReference>
<reference evidence="2" key="1">
    <citation type="journal article" date="2014" name="Int. J. Syst. Evol. Microbiol.">
        <title>Complete genome of a new Firmicutes species belonging to the dominant human colonic microbiota ('Ruminococcus bicirculans') reveals two chromosomes and a selective capacity to utilize plant glucans.</title>
        <authorList>
            <consortium name="NISC Comparative Sequencing Program"/>
            <person name="Wegmann U."/>
            <person name="Louis P."/>
            <person name="Goesmann A."/>
            <person name="Henrissat B."/>
            <person name="Duncan S.H."/>
            <person name="Flint H.J."/>
        </authorList>
    </citation>
    <scope>NUCLEOTIDE SEQUENCE</scope>
    <source>
        <strain evidence="2">NBRC 107169</strain>
    </source>
</reference>
<dbReference type="SUPFAM" id="SSF53756">
    <property type="entry name" value="UDP-Glycosyltransferase/glycogen phosphorylase"/>
    <property type="match status" value="1"/>
</dbReference>
<dbReference type="Pfam" id="PF13439">
    <property type="entry name" value="Glyco_transf_4"/>
    <property type="match status" value="1"/>
</dbReference>
<dbReference type="EMBL" id="BSNI01000002">
    <property type="protein sequence ID" value="GLQ18883.1"/>
    <property type="molecule type" value="Genomic_DNA"/>
</dbReference>
<dbReference type="Proteomes" id="UP001161405">
    <property type="component" value="Unassembled WGS sequence"/>
</dbReference>
<dbReference type="InterPro" id="IPR050194">
    <property type="entry name" value="Glycosyltransferase_grp1"/>
</dbReference>
<keyword evidence="3" id="KW-1185">Reference proteome</keyword>
<dbReference type="CDD" id="cd03814">
    <property type="entry name" value="GT4-like"/>
    <property type="match status" value="1"/>
</dbReference>
<organism evidence="2 3">
    <name type="scientific">Maritalea porphyrae</name>
    <dbReference type="NCBI Taxonomy" id="880732"/>
    <lineage>
        <taxon>Bacteria</taxon>
        <taxon>Pseudomonadati</taxon>
        <taxon>Pseudomonadota</taxon>
        <taxon>Alphaproteobacteria</taxon>
        <taxon>Hyphomicrobiales</taxon>
        <taxon>Devosiaceae</taxon>
        <taxon>Maritalea</taxon>
    </lineage>
</organism>
<evidence type="ECO:0000259" key="1">
    <source>
        <dbReference type="Pfam" id="PF13439"/>
    </source>
</evidence>
<sequence length="341" mass="38104">MKRILIVTDAWHPQVNGVVRCLDNIGDELRTFGHVVDYLTPERFWTMPLPTYPEIRISLAHLGHVEDVIDEVQPHFIHIATEGPLGLLARQVCLNRHLPFTTSYHTRFAEYIAARLPVPAEWSYAYLRWFHEAAARTMVPTQSVVVDLAQRGFQGVVPWTRGVDRAQFFPARKTLFGELPGPHMVCVGRVAVEKNVEAFLQLDMPGSKIVVGDGPQLDELRARYPEAHFVGQKTGAELAAHYQSADVFVFPSKTDTFGNVMLEAMACGVPVAAYPVIGPIDVLTDPLAGRMNERLDIAVTQALSLKREDVLRHAARFTWAECAKMFFDYLAPTDSEISVAA</sequence>
<dbReference type="PANTHER" id="PTHR45947:SF3">
    <property type="entry name" value="SULFOQUINOVOSYL TRANSFERASE SQD2"/>
    <property type="match status" value="1"/>
</dbReference>
<dbReference type="PANTHER" id="PTHR45947">
    <property type="entry name" value="SULFOQUINOVOSYL TRANSFERASE SQD2"/>
    <property type="match status" value="1"/>
</dbReference>
<name>A0ABQ5UUN0_9HYPH</name>
<reference evidence="2" key="2">
    <citation type="submission" date="2023-01" db="EMBL/GenBank/DDBJ databases">
        <title>Draft genome sequence of Maritalea porphyrae strain NBRC 107169.</title>
        <authorList>
            <person name="Sun Q."/>
            <person name="Mori K."/>
        </authorList>
    </citation>
    <scope>NUCLEOTIDE SEQUENCE</scope>
    <source>
        <strain evidence="2">NBRC 107169</strain>
    </source>
</reference>
<accession>A0ABQ5UUN0</accession>
<dbReference type="Pfam" id="PF13692">
    <property type="entry name" value="Glyco_trans_1_4"/>
    <property type="match status" value="1"/>
</dbReference>
<proteinExistence type="predicted"/>
<comment type="caution">
    <text evidence="2">The sequence shown here is derived from an EMBL/GenBank/DDBJ whole genome shotgun (WGS) entry which is preliminary data.</text>
</comment>
<dbReference type="RefSeq" id="WP_284365989.1">
    <property type="nucleotide sequence ID" value="NZ_BSNI01000002.1"/>
</dbReference>
<feature type="domain" description="Glycosyltransferase subfamily 4-like N-terminal" evidence="1">
    <location>
        <begin position="15"/>
        <end position="165"/>
    </location>
</feature>
<protein>
    <submittedName>
        <fullName evidence="2">GDP-mannose-dependent alpha-mannosyltransferase</fullName>
    </submittedName>
</protein>